<evidence type="ECO:0000313" key="2">
    <source>
        <dbReference type="Proteomes" id="UP000265703"/>
    </source>
</evidence>
<reference evidence="1" key="1">
    <citation type="submission" date="2018-06" db="EMBL/GenBank/DDBJ databases">
        <title>Comparative genomics reveals the genomic features of Rhizophagus irregularis, R. cerebriforme, R. diaphanum and Gigaspora rosea, and their symbiotic lifestyle signature.</title>
        <authorList>
            <person name="Morin E."/>
            <person name="San Clemente H."/>
            <person name="Chen E.C.H."/>
            <person name="De La Providencia I."/>
            <person name="Hainaut M."/>
            <person name="Kuo A."/>
            <person name="Kohler A."/>
            <person name="Murat C."/>
            <person name="Tang N."/>
            <person name="Roy S."/>
            <person name="Loubradou J."/>
            <person name="Henrissat B."/>
            <person name="Grigoriev I.V."/>
            <person name="Corradi N."/>
            <person name="Roux C."/>
            <person name="Martin F.M."/>
        </authorList>
    </citation>
    <scope>NUCLEOTIDE SEQUENCE [LARGE SCALE GENOMIC DNA]</scope>
    <source>
        <strain evidence="1">DAOM 227022</strain>
    </source>
</reference>
<keyword evidence="2" id="KW-1185">Reference proteome</keyword>
<gene>
    <name evidence="1" type="ORF">C1645_734235</name>
</gene>
<protein>
    <submittedName>
        <fullName evidence="1">Uncharacterized protein</fullName>
    </submittedName>
</protein>
<sequence length="120" mass="13944">MSSTNYEQNTRNTPYVQKINLGNNNRRTRKKPPKLCLDCKKTTDCIKLLSNKVNKLEEVVNNFKNPPKKKPDKFSTFNAKFTLNDVPCELEYDLANFSLENLHKLVIFTTQNCTSKNDKK</sequence>
<comment type="caution">
    <text evidence="1">The sequence shown here is derived from an EMBL/GenBank/DDBJ whole genome shotgun (WGS) entry which is preliminary data.</text>
</comment>
<evidence type="ECO:0000313" key="1">
    <source>
        <dbReference type="EMBL" id="RIA95182.1"/>
    </source>
</evidence>
<name>A0A397TBA8_9GLOM</name>
<dbReference type="AlphaFoldDB" id="A0A397TBA8"/>
<organism evidence="1 2">
    <name type="scientific">Glomus cerebriforme</name>
    <dbReference type="NCBI Taxonomy" id="658196"/>
    <lineage>
        <taxon>Eukaryota</taxon>
        <taxon>Fungi</taxon>
        <taxon>Fungi incertae sedis</taxon>
        <taxon>Mucoromycota</taxon>
        <taxon>Glomeromycotina</taxon>
        <taxon>Glomeromycetes</taxon>
        <taxon>Glomerales</taxon>
        <taxon>Glomeraceae</taxon>
        <taxon>Glomus</taxon>
    </lineage>
</organism>
<accession>A0A397TBA8</accession>
<dbReference type="EMBL" id="QKYT01000066">
    <property type="protein sequence ID" value="RIA95182.1"/>
    <property type="molecule type" value="Genomic_DNA"/>
</dbReference>
<dbReference type="Proteomes" id="UP000265703">
    <property type="component" value="Unassembled WGS sequence"/>
</dbReference>
<proteinExistence type="predicted"/>